<protein>
    <submittedName>
        <fullName evidence="2">Uncharacterized protein</fullName>
    </submittedName>
</protein>
<dbReference type="EMBL" id="LNIX01000069">
    <property type="protein sequence ID" value="OXA36912.1"/>
    <property type="molecule type" value="Genomic_DNA"/>
</dbReference>
<accession>A0A226CU06</accession>
<sequence>MFLQQGTNIVIKPVQAKNNRVSLFLTYCIILIWLFNAFFVGSIFGGEFFAIFTSNRVPQVPQNLKELVQGTNIPISSFGRTITAQDGSAISTLKENIDSQLLERPEYSSELRKFLSALKHKIDWVYPRNIFEYARSMSINVNRSVTRPNIFAVVDTTSDLQLFESCLEFHNIFEILKHFQNVFKVSIFKKSGFGDGFGDGLFHQQGRSQQTERTIIPHWKLIALMVTLSSQTSS</sequence>
<keyword evidence="1" id="KW-0472">Membrane</keyword>
<feature type="transmembrane region" description="Helical" evidence="1">
    <location>
        <begin position="21"/>
        <end position="44"/>
    </location>
</feature>
<dbReference type="AlphaFoldDB" id="A0A226CU06"/>
<reference evidence="2 3" key="1">
    <citation type="submission" date="2015-12" db="EMBL/GenBank/DDBJ databases">
        <title>The genome of Folsomia candida.</title>
        <authorList>
            <person name="Faddeeva A."/>
            <person name="Derks M.F."/>
            <person name="Anvar Y."/>
            <person name="Smit S."/>
            <person name="Van Straalen N."/>
            <person name="Roelofs D."/>
        </authorList>
    </citation>
    <scope>NUCLEOTIDE SEQUENCE [LARGE SCALE GENOMIC DNA]</scope>
    <source>
        <strain evidence="2 3">VU population</strain>
        <tissue evidence="2">Whole body</tissue>
    </source>
</reference>
<evidence type="ECO:0000313" key="2">
    <source>
        <dbReference type="EMBL" id="OXA36912.1"/>
    </source>
</evidence>
<name>A0A226CU06_FOLCA</name>
<dbReference type="Proteomes" id="UP000198287">
    <property type="component" value="Unassembled WGS sequence"/>
</dbReference>
<keyword evidence="1" id="KW-1133">Transmembrane helix</keyword>
<evidence type="ECO:0000256" key="1">
    <source>
        <dbReference type="SAM" id="Phobius"/>
    </source>
</evidence>
<keyword evidence="3" id="KW-1185">Reference proteome</keyword>
<gene>
    <name evidence="2" type="ORF">Fcan01_28341</name>
</gene>
<comment type="caution">
    <text evidence="2">The sequence shown here is derived from an EMBL/GenBank/DDBJ whole genome shotgun (WGS) entry which is preliminary data.</text>
</comment>
<keyword evidence="1" id="KW-0812">Transmembrane</keyword>
<organism evidence="2 3">
    <name type="scientific">Folsomia candida</name>
    <name type="common">Springtail</name>
    <dbReference type="NCBI Taxonomy" id="158441"/>
    <lineage>
        <taxon>Eukaryota</taxon>
        <taxon>Metazoa</taxon>
        <taxon>Ecdysozoa</taxon>
        <taxon>Arthropoda</taxon>
        <taxon>Hexapoda</taxon>
        <taxon>Collembola</taxon>
        <taxon>Entomobryomorpha</taxon>
        <taxon>Isotomoidea</taxon>
        <taxon>Isotomidae</taxon>
        <taxon>Proisotominae</taxon>
        <taxon>Folsomia</taxon>
    </lineage>
</organism>
<proteinExistence type="predicted"/>
<evidence type="ECO:0000313" key="3">
    <source>
        <dbReference type="Proteomes" id="UP000198287"/>
    </source>
</evidence>